<evidence type="ECO:0000256" key="1">
    <source>
        <dbReference type="SAM" id="MobiDB-lite"/>
    </source>
</evidence>
<sequence>MKYLMLQRLVNQVGGEGRARRPAVEGKLVAAALTITTITTATTITTTTTNNYNNQQQQQKQQQYIQQRQEQQHHHNHHHQHHNYHNNSSNIDDGKEQQFRQGGGGDEDGDSVNERDTNNSLLSSTNFSNGREVRSQFSGHGTVYKWMTREWNRVMVQPTHSTTALHNAHINALSPLTFLSSHVYKQRYIYKMC</sequence>
<comment type="caution">
    <text evidence="2">The sequence shown here is derived from an EMBL/GenBank/DDBJ whole genome shotgun (WGS) entry which is preliminary data.</text>
</comment>
<gene>
    <name evidence="2" type="ORF">E2C01_046325</name>
</gene>
<dbReference type="EMBL" id="VSRR010010897">
    <property type="protein sequence ID" value="MPC52455.1"/>
    <property type="molecule type" value="Genomic_DNA"/>
</dbReference>
<proteinExistence type="predicted"/>
<reference evidence="2 3" key="1">
    <citation type="submission" date="2019-05" db="EMBL/GenBank/DDBJ databases">
        <title>Another draft genome of Portunus trituberculatus and its Hox gene families provides insights of decapod evolution.</title>
        <authorList>
            <person name="Jeong J.-H."/>
            <person name="Song I."/>
            <person name="Kim S."/>
            <person name="Choi T."/>
            <person name="Kim D."/>
            <person name="Ryu S."/>
            <person name="Kim W."/>
        </authorList>
    </citation>
    <scope>NUCLEOTIDE SEQUENCE [LARGE SCALE GENOMIC DNA]</scope>
    <source>
        <tissue evidence="2">Muscle</tissue>
    </source>
</reference>
<evidence type="ECO:0000313" key="2">
    <source>
        <dbReference type="EMBL" id="MPC52455.1"/>
    </source>
</evidence>
<organism evidence="2 3">
    <name type="scientific">Portunus trituberculatus</name>
    <name type="common">Swimming crab</name>
    <name type="synonym">Neptunus trituberculatus</name>
    <dbReference type="NCBI Taxonomy" id="210409"/>
    <lineage>
        <taxon>Eukaryota</taxon>
        <taxon>Metazoa</taxon>
        <taxon>Ecdysozoa</taxon>
        <taxon>Arthropoda</taxon>
        <taxon>Crustacea</taxon>
        <taxon>Multicrustacea</taxon>
        <taxon>Malacostraca</taxon>
        <taxon>Eumalacostraca</taxon>
        <taxon>Eucarida</taxon>
        <taxon>Decapoda</taxon>
        <taxon>Pleocyemata</taxon>
        <taxon>Brachyura</taxon>
        <taxon>Eubrachyura</taxon>
        <taxon>Portunoidea</taxon>
        <taxon>Portunidae</taxon>
        <taxon>Portuninae</taxon>
        <taxon>Portunus</taxon>
    </lineage>
</organism>
<feature type="compositionally biased region" description="Low complexity" evidence="1">
    <location>
        <begin position="54"/>
        <end position="69"/>
    </location>
</feature>
<feature type="compositionally biased region" description="Basic residues" evidence="1">
    <location>
        <begin position="74"/>
        <end position="84"/>
    </location>
</feature>
<accession>A0A5B7G4X1</accession>
<name>A0A5B7G4X1_PORTR</name>
<feature type="compositionally biased region" description="Low complexity" evidence="1">
    <location>
        <begin position="118"/>
        <end position="129"/>
    </location>
</feature>
<keyword evidence="3" id="KW-1185">Reference proteome</keyword>
<evidence type="ECO:0000313" key="3">
    <source>
        <dbReference type="Proteomes" id="UP000324222"/>
    </source>
</evidence>
<feature type="region of interest" description="Disordered" evidence="1">
    <location>
        <begin position="54"/>
        <end position="134"/>
    </location>
</feature>
<protein>
    <submittedName>
        <fullName evidence="2">Uncharacterized protein</fullName>
    </submittedName>
</protein>
<dbReference type="Proteomes" id="UP000324222">
    <property type="component" value="Unassembled WGS sequence"/>
</dbReference>
<dbReference type="AlphaFoldDB" id="A0A5B7G4X1"/>